<keyword evidence="3 8" id="KW-0645">Protease</keyword>
<dbReference type="EC" id="3.4.21.-" evidence="8"/>
<dbReference type="GO" id="GO:0008745">
    <property type="term" value="F:N-acetylmuramoyl-L-alanine amidase activity"/>
    <property type="evidence" value="ECO:0007669"/>
    <property type="project" value="UniProtKB-EC"/>
</dbReference>
<dbReference type="PRINTS" id="PR00839">
    <property type="entry name" value="V8PROTEASE"/>
</dbReference>
<dbReference type="Pfam" id="PF09374">
    <property type="entry name" value="PG_binding_3"/>
    <property type="match status" value="1"/>
</dbReference>
<evidence type="ECO:0000256" key="4">
    <source>
        <dbReference type="ARBA" id="ARBA00022729"/>
    </source>
</evidence>
<dbReference type="SUPFAM" id="SSF52266">
    <property type="entry name" value="SGNH hydrolase"/>
    <property type="match status" value="1"/>
</dbReference>
<protein>
    <recommendedName>
        <fullName evidence="8">Serine protease</fullName>
        <ecNumber evidence="8">3.4.21.-</ecNumber>
    </recommendedName>
</protein>
<keyword evidence="7" id="KW-0961">Cell wall biogenesis/degradation</keyword>
<dbReference type="InterPro" id="IPR023346">
    <property type="entry name" value="Lysozyme-like_dom_sf"/>
</dbReference>
<gene>
    <name evidence="10" type="ORF">SAMN04489859_10362</name>
</gene>
<dbReference type="SUPFAM" id="SSF55846">
    <property type="entry name" value="N-acetylmuramoyl-L-alanine amidase-like"/>
    <property type="match status" value="1"/>
</dbReference>
<keyword evidence="6 8" id="KW-0720">Serine protease</keyword>
<evidence type="ECO:0000313" key="11">
    <source>
        <dbReference type="Proteomes" id="UP000199054"/>
    </source>
</evidence>
<keyword evidence="11" id="KW-1185">Reference proteome</keyword>
<keyword evidence="4" id="KW-0732">Signal</keyword>
<comment type="catalytic activity">
    <reaction evidence="1">
        <text>Hydrolyzes the link between N-acetylmuramoyl residues and L-amino acid residues in certain cell-wall glycopeptides.</text>
        <dbReference type="EC" id="3.5.1.28"/>
    </reaction>
</comment>
<evidence type="ECO:0000256" key="7">
    <source>
        <dbReference type="ARBA" id="ARBA00023316"/>
    </source>
</evidence>
<dbReference type="SUPFAM" id="SSF53955">
    <property type="entry name" value="Lysozyme-like"/>
    <property type="match status" value="1"/>
</dbReference>
<dbReference type="Pfam" id="PF13365">
    <property type="entry name" value="Trypsin_2"/>
    <property type="match status" value="1"/>
</dbReference>
<dbReference type="SMART" id="SM00644">
    <property type="entry name" value="Ami_2"/>
    <property type="match status" value="1"/>
</dbReference>
<name>A0A1H8M3Z4_9RHOB</name>
<dbReference type="Gene3D" id="3.40.80.10">
    <property type="entry name" value="Peptidoglycan recognition protein-like"/>
    <property type="match status" value="1"/>
</dbReference>
<dbReference type="RefSeq" id="WP_090616140.1">
    <property type="nucleotide sequence ID" value="NZ_CP067124.1"/>
</dbReference>
<dbReference type="EMBL" id="FODE01000036">
    <property type="protein sequence ID" value="SEO12031.1"/>
    <property type="molecule type" value="Genomic_DNA"/>
</dbReference>
<evidence type="ECO:0000256" key="6">
    <source>
        <dbReference type="ARBA" id="ARBA00022825"/>
    </source>
</evidence>
<accession>A0A1H8M3Z4</accession>
<reference evidence="10 11" key="1">
    <citation type="submission" date="2016-10" db="EMBL/GenBank/DDBJ databases">
        <authorList>
            <person name="de Groot N.N."/>
        </authorList>
    </citation>
    <scope>NUCLEOTIDE SEQUENCE [LARGE SCALE GENOMIC DNA]</scope>
    <source>
        <strain evidence="10 11">DSM 8512</strain>
    </source>
</reference>
<dbReference type="Pfam" id="PF01510">
    <property type="entry name" value="Amidase_2"/>
    <property type="match status" value="1"/>
</dbReference>
<proteinExistence type="inferred from homology"/>
<dbReference type="InterPro" id="IPR043504">
    <property type="entry name" value="Peptidase_S1_PA_chymotrypsin"/>
</dbReference>
<dbReference type="OrthoDB" id="500593at2"/>
<evidence type="ECO:0000256" key="8">
    <source>
        <dbReference type="RuleBase" id="RU004296"/>
    </source>
</evidence>
<sequence length="1423" mass="154410">MIDSSESPQPRISMAELQRLMRDPETPESMLREFFIEAPEASGPFHPGIVPNPERVEIDPAADAYEGAMMMGWASSLTRQRRQLAFRTRQLRRDKRPVLVAEGDSWFNFPILLEDVIDHLSADFSIWSVDAPGDTLQNMVIDNPEYMQALQSQKNKVSAFLFSGAGNDILGEDQTGAAVLPQILRKYQKDKPAEWYVGTRAFTNKLAFIEKCYSKVFSDVEAAFPKLPVICHSYDFAIPGGGPGDPRRPRYAAQDHWLGRPMREMLNITDPTLQREIVAVMITRLNALISGLCGGNMPGGRFRNAWLTPTPRTLLQIGLWNDELHPTGQGYGMIADKFRAVLKQALPGIAAPEPELAMIAEAFTPATEEAFVCTDAGEGVEFESNLEALAKPAVDRTETTSHKASRQGARIDHIVVHYTTSRNIEGTITHFKTGAPRTSAHYIIGRDGKLVQMVPDNDTAWHAGSGAMNRRSIGIEHVAAPGDEITPAQGATSAALIGWLMAHYGIPRDNVLPHCCIKATSCCGDLYRGFGGGAGKSCAVQKAALDQWMTSQGIGADTVTVAAVCAPTVTATRSPQIATQDQRQAMARHILDFEARRDAQGRIAVHELPPDDGGGRYEVAGINERFHKEECDLLVALIRAGRHDEAEARVRTFVLRYTDKAAEWTSNPAIEFNLRDCMFNRGPGGAARILQHALGVAVDGAVGVITRGALAKAEASPVALLDRLRASREWYERVYARRNETSRFWRGLVNRWNKVRALAQDFLPATPFVTESHPVPRLEERLVLQSFDMTPSQSGDGADSAPASPDFIVPGISSRPFSDIGRDSPIADPGGMLVGWGALIRGVDRARFEVQVGSDNSLPAAFLEALVAHRAAVGRIQTNGLNYQGKHGAWTGTGFLVGPDILLTNNHVLNSPEVARNARVEFDFEISTEDLSRGIAEPDPNIQRRSYRLNPGRLFVTSPAENGGLDYTFVGVTIEPAEAPKPVPIWRAAFPVSNGEQAFVLHHPGGRGKRVSLDDVAVIDIQTDVVKYTSDTLPGSSGAPVFDRRGRLFALHHAGVSGTFSLGDGRVIDGMNEGIKMAAIAMDLEHRSSQPDEGDMARQVLDLFHGSDSMAGFFGNLGREVAIAPNASSTEVVHTGYGSSGADVDVGFLSLDWLEGGTPDPVQLREAARMIIDIGGDLWSLEGISETTARAVLAEIAELFKHQMSMLVADPDAPPDQPQQVVIWNPYDMEIERATWPAGTARYWSLPTEGGTGIFTGPPPLFTLSARSSGFSAHLLPFRSSVSDAQQRFAIPLMIRAAVETGTDKDWLIGGNLAESMMGDGLEVARQAGFAPMAAFDPHDGGLVFLARQDTGISQIFLPRGMTSLIGDSARFTIAGNRSVDEYADRFSAGAPVLARLSVSAGPKRPAPDSDDITRQIEALLAV</sequence>
<feature type="domain" description="N-acetylmuramoyl-L-alanine amidase" evidence="9">
    <location>
        <begin position="399"/>
        <end position="524"/>
    </location>
</feature>
<dbReference type="InterPro" id="IPR002502">
    <property type="entry name" value="Amidase_domain"/>
</dbReference>
<keyword evidence="5 8" id="KW-0378">Hydrolase</keyword>
<dbReference type="GO" id="GO:0071555">
    <property type="term" value="P:cell wall organization"/>
    <property type="evidence" value="ECO:0007669"/>
    <property type="project" value="UniProtKB-KW"/>
</dbReference>
<dbReference type="InterPro" id="IPR008256">
    <property type="entry name" value="Peptidase_S1B"/>
</dbReference>
<dbReference type="InterPro" id="IPR051206">
    <property type="entry name" value="NAMLAA_amidase_2"/>
</dbReference>
<dbReference type="InterPro" id="IPR018537">
    <property type="entry name" value="Peptidoglycan-bd_3"/>
</dbReference>
<evidence type="ECO:0000256" key="1">
    <source>
        <dbReference type="ARBA" id="ARBA00001561"/>
    </source>
</evidence>
<evidence type="ECO:0000313" key="10">
    <source>
        <dbReference type="EMBL" id="SEO12031.1"/>
    </source>
</evidence>
<dbReference type="Gene3D" id="2.40.10.10">
    <property type="entry name" value="Trypsin-like serine proteases"/>
    <property type="match status" value="2"/>
</dbReference>
<comment type="similarity">
    <text evidence="2 8">Belongs to the peptidase S1B family.</text>
</comment>
<dbReference type="GO" id="GO:0009254">
    <property type="term" value="P:peptidoglycan turnover"/>
    <property type="evidence" value="ECO:0007669"/>
    <property type="project" value="TreeGrafter"/>
</dbReference>
<organism evidence="10 11">
    <name type="scientific">Paracoccus alcaliphilus</name>
    <dbReference type="NCBI Taxonomy" id="34002"/>
    <lineage>
        <taxon>Bacteria</taxon>
        <taxon>Pseudomonadati</taxon>
        <taxon>Pseudomonadota</taxon>
        <taxon>Alphaproteobacteria</taxon>
        <taxon>Rhodobacterales</taxon>
        <taxon>Paracoccaceae</taxon>
        <taxon>Paracoccus</taxon>
    </lineage>
</organism>
<dbReference type="GO" id="GO:0008236">
    <property type="term" value="F:serine-type peptidase activity"/>
    <property type="evidence" value="ECO:0007669"/>
    <property type="project" value="UniProtKB-KW"/>
</dbReference>
<dbReference type="GO" id="GO:0009253">
    <property type="term" value="P:peptidoglycan catabolic process"/>
    <property type="evidence" value="ECO:0007669"/>
    <property type="project" value="InterPro"/>
</dbReference>
<evidence type="ECO:0000259" key="9">
    <source>
        <dbReference type="SMART" id="SM00644"/>
    </source>
</evidence>
<dbReference type="Proteomes" id="UP000199054">
    <property type="component" value="Unassembled WGS sequence"/>
</dbReference>
<evidence type="ECO:0000256" key="2">
    <source>
        <dbReference type="ARBA" id="ARBA00008764"/>
    </source>
</evidence>
<evidence type="ECO:0000256" key="3">
    <source>
        <dbReference type="ARBA" id="ARBA00022670"/>
    </source>
</evidence>
<dbReference type="Gene3D" id="1.20.141.10">
    <property type="entry name" value="Chitosanase, subunit A, domain 1"/>
    <property type="match status" value="1"/>
</dbReference>
<evidence type="ECO:0000256" key="5">
    <source>
        <dbReference type="ARBA" id="ARBA00022801"/>
    </source>
</evidence>
<dbReference type="PANTHER" id="PTHR30417">
    <property type="entry name" value="N-ACETYLMURAMOYL-L-ALANINE AMIDASE AMID"/>
    <property type="match status" value="1"/>
</dbReference>
<dbReference type="InterPro" id="IPR036505">
    <property type="entry name" value="Amidase/PGRP_sf"/>
</dbReference>
<dbReference type="GO" id="GO:0006508">
    <property type="term" value="P:proteolysis"/>
    <property type="evidence" value="ECO:0007669"/>
    <property type="project" value="UniProtKB-KW"/>
</dbReference>
<dbReference type="InterPro" id="IPR009003">
    <property type="entry name" value="Peptidase_S1_PA"/>
</dbReference>
<dbReference type="SUPFAM" id="SSF50494">
    <property type="entry name" value="Trypsin-like serine proteases"/>
    <property type="match status" value="1"/>
</dbReference>
<dbReference type="CDD" id="cd06583">
    <property type="entry name" value="PGRP"/>
    <property type="match status" value="1"/>
</dbReference>
<dbReference type="PANTHER" id="PTHR30417:SF1">
    <property type="entry name" value="N-ACETYLMURAMOYL-L-ALANINE AMIDASE AMID"/>
    <property type="match status" value="1"/>
</dbReference>